<protein>
    <submittedName>
        <fullName evidence="3">Mimitin, mitochondrial</fullName>
    </submittedName>
</protein>
<dbReference type="AlphaFoldDB" id="A0A226F1Y1"/>
<accession>A0A226F1Y1</accession>
<comment type="similarity">
    <text evidence="1">Belongs to the complex I NDUFA12 subunit family.</text>
</comment>
<dbReference type="InterPro" id="IPR052618">
    <property type="entry name" value="ComplexI_NDUFA12"/>
</dbReference>
<dbReference type="InterPro" id="IPR007763">
    <property type="entry name" value="NDUFA12"/>
</dbReference>
<dbReference type="OMA" id="FIWRNFL"/>
<dbReference type="OrthoDB" id="10255576at2759"/>
<dbReference type="Pfam" id="PF05071">
    <property type="entry name" value="NDUFA12"/>
    <property type="match status" value="1"/>
</dbReference>
<comment type="caution">
    <text evidence="3">The sequence shown here is derived from an EMBL/GenBank/DDBJ whole genome shotgun (WGS) entry which is preliminary data.</text>
</comment>
<gene>
    <name evidence="3" type="ORF">Fcan01_03534</name>
</gene>
<dbReference type="STRING" id="158441.A0A226F1Y1"/>
<name>A0A226F1Y1_FOLCA</name>
<evidence type="ECO:0000313" key="3">
    <source>
        <dbReference type="EMBL" id="OXA63478.1"/>
    </source>
</evidence>
<proteinExistence type="inferred from homology"/>
<dbReference type="Proteomes" id="UP000198287">
    <property type="component" value="Unassembled WGS sequence"/>
</dbReference>
<feature type="compositionally biased region" description="Basic and acidic residues" evidence="2">
    <location>
        <begin position="134"/>
        <end position="143"/>
    </location>
</feature>
<sequence>MPKERDILKMIWTNFIKSFRPRQITGNLIGKDRFGNQYFEIPPNPSIGKRKAERWFQPTGKNELDHFDKELPAEWESWLRGRRDNPPSEEELVKNQAIALLKKQNAAELEIKHAKPGAPPKEEKMQDFPMYPEYETRPGDKDK</sequence>
<dbReference type="GO" id="GO:0045271">
    <property type="term" value="C:respiratory chain complex I"/>
    <property type="evidence" value="ECO:0007669"/>
    <property type="project" value="InterPro"/>
</dbReference>
<organism evidence="3 4">
    <name type="scientific">Folsomia candida</name>
    <name type="common">Springtail</name>
    <dbReference type="NCBI Taxonomy" id="158441"/>
    <lineage>
        <taxon>Eukaryota</taxon>
        <taxon>Metazoa</taxon>
        <taxon>Ecdysozoa</taxon>
        <taxon>Arthropoda</taxon>
        <taxon>Hexapoda</taxon>
        <taxon>Collembola</taxon>
        <taxon>Entomobryomorpha</taxon>
        <taxon>Isotomoidea</taxon>
        <taxon>Isotomidae</taxon>
        <taxon>Proisotominae</taxon>
        <taxon>Folsomia</taxon>
    </lineage>
</organism>
<dbReference type="PANTHER" id="PTHR32470:SF2">
    <property type="entry name" value="NADH DEHYDROGENASE [UBIQUINONE] 1 ALPHA SUBCOMPLEX ASSEMBLY FACTOR 2"/>
    <property type="match status" value="1"/>
</dbReference>
<dbReference type="EMBL" id="LNIX01000001">
    <property type="protein sequence ID" value="OXA63478.1"/>
    <property type="molecule type" value="Genomic_DNA"/>
</dbReference>
<evidence type="ECO:0000256" key="2">
    <source>
        <dbReference type="SAM" id="MobiDB-lite"/>
    </source>
</evidence>
<evidence type="ECO:0000313" key="4">
    <source>
        <dbReference type="Proteomes" id="UP000198287"/>
    </source>
</evidence>
<dbReference type="GO" id="GO:0005739">
    <property type="term" value="C:mitochondrion"/>
    <property type="evidence" value="ECO:0007669"/>
    <property type="project" value="TreeGrafter"/>
</dbReference>
<dbReference type="PANTHER" id="PTHR32470">
    <property type="entry name" value="ADH DEHYDROGENASE [UBIQUINONE] 1 ALPHA SUBCOMPLEX ASSEMBLY FACTOR 2"/>
    <property type="match status" value="1"/>
</dbReference>
<evidence type="ECO:0000256" key="1">
    <source>
        <dbReference type="ARBA" id="ARBA00007355"/>
    </source>
</evidence>
<feature type="region of interest" description="Disordered" evidence="2">
    <location>
        <begin position="110"/>
        <end position="143"/>
    </location>
</feature>
<reference evidence="3 4" key="1">
    <citation type="submission" date="2015-12" db="EMBL/GenBank/DDBJ databases">
        <title>The genome of Folsomia candida.</title>
        <authorList>
            <person name="Faddeeva A."/>
            <person name="Derks M.F."/>
            <person name="Anvar Y."/>
            <person name="Smit S."/>
            <person name="Van Straalen N."/>
            <person name="Roelofs D."/>
        </authorList>
    </citation>
    <scope>NUCLEOTIDE SEQUENCE [LARGE SCALE GENOMIC DNA]</scope>
    <source>
        <strain evidence="3 4">VU population</strain>
        <tissue evidence="3">Whole body</tissue>
    </source>
</reference>
<dbReference type="GO" id="GO:0032981">
    <property type="term" value="P:mitochondrial respiratory chain complex I assembly"/>
    <property type="evidence" value="ECO:0007669"/>
    <property type="project" value="TreeGrafter"/>
</dbReference>
<keyword evidence="4" id="KW-1185">Reference proteome</keyword>